<dbReference type="Proteomes" id="UP000291562">
    <property type="component" value="Chromosome"/>
</dbReference>
<keyword evidence="6" id="KW-1185">Reference proteome</keyword>
<dbReference type="Pfam" id="PF12833">
    <property type="entry name" value="HTH_18"/>
    <property type="match status" value="1"/>
</dbReference>
<reference evidence="5 6" key="1">
    <citation type="submission" date="2019-01" db="EMBL/GenBank/DDBJ databases">
        <title>Pseudolysobacter antarctica gen. nov., sp. nov., isolated from Fildes Peninsula, Antarctica.</title>
        <authorList>
            <person name="Wei Z."/>
            <person name="Peng F."/>
        </authorList>
    </citation>
    <scope>NUCLEOTIDE SEQUENCE [LARGE SCALE GENOMIC DNA]</scope>
    <source>
        <strain evidence="5 6">AQ6-296</strain>
    </source>
</reference>
<dbReference type="InterPro" id="IPR050204">
    <property type="entry name" value="AraC_XylS_family_regulators"/>
</dbReference>
<dbReference type="GO" id="GO:0043565">
    <property type="term" value="F:sequence-specific DNA binding"/>
    <property type="evidence" value="ECO:0007669"/>
    <property type="project" value="InterPro"/>
</dbReference>
<dbReference type="SUPFAM" id="SSF46689">
    <property type="entry name" value="Homeodomain-like"/>
    <property type="match status" value="1"/>
</dbReference>
<dbReference type="InterPro" id="IPR046532">
    <property type="entry name" value="DUF6597"/>
</dbReference>
<dbReference type="PROSITE" id="PS01124">
    <property type="entry name" value="HTH_ARAC_FAMILY_2"/>
    <property type="match status" value="1"/>
</dbReference>
<keyword evidence="3" id="KW-0804">Transcription</keyword>
<dbReference type="InterPro" id="IPR018062">
    <property type="entry name" value="HTH_AraC-typ_CS"/>
</dbReference>
<dbReference type="OrthoDB" id="9809338at2"/>
<evidence type="ECO:0000313" key="5">
    <source>
        <dbReference type="EMBL" id="QBB71295.1"/>
    </source>
</evidence>
<evidence type="ECO:0000313" key="6">
    <source>
        <dbReference type="Proteomes" id="UP000291562"/>
    </source>
</evidence>
<evidence type="ECO:0000256" key="2">
    <source>
        <dbReference type="ARBA" id="ARBA00023125"/>
    </source>
</evidence>
<sequence>MSSSVGNARGVLRHASAAGAFEHARIAPDASLRDFIEHFWMVRWDLRGHTPQLQETLPHPNVHIVFEREKTRIFGVHTARFSKLLEGQGCAFGVKFRPGGFYPFLQRPLSTIADGSISLQDVFGSTADTLENEVFANTDVSGMIAVATQFLRAHAPPADPNADRIAAIVARIVDDRSLTSVDDLASRNGLNKRSLQRLFKQYVGVSPKWVINRYRLHDAIELLASGETIDGPRLALELGYFDQAHFIRDFKKLIGRSPADYRRVAGSAKS</sequence>
<dbReference type="InterPro" id="IPR009057">
    <property type="entry name" value="Homeodomain-like_sf"/>
</dbReference>
<organism evidence="5 6">
    <name type="scientific">Pseudolysobacter antarcticus</name>
    <dbReference type="NCBI Taxonomy" id="2511995"/>
    <lineage>
        <taxon>Bacteria</taxon>
        <taxon>Pseudomonadati</taxon>
        <taxon>Pseudomonadota</taxon>
        <taxon>Gammaproteobacteria</taxon>
        <taxon>Lysobacterales</taxon>
        <taxon>Rhodanobacteraceae</taxon>
        <taxon>Pseudolysobacter</taxon>
    </lineage>
</organism>
<evidence type="ECO:0000256" key="1">
    <source>
        <dbReference type="ARBA" id="ARBA00023015"/>
    </source>
</evidence>
<accession>A0A411HL98</accession>
<gene>
    <name evidence="5" type="ORF">ELE36_13545</name>
</gene>
<dbReference type="GO" id="GO:0003700">
    <property type="term" value="F:DNA-binding transcription factor activity"/>
    <property type="evidence" value="ECO:0007669"/>
    <property type="project" value="InterPro"/>
</dbReference>
<name>A0A411HL98_9GAMM</name>
<feature type="domain" description="HTH araC/xylS-type" evidence="4">
    <location>
        <begin position="163"/>
        <end position="264"/>
    </location>
</feature>
<dbReference type="Gene3D" id="1.10.10.60">
    <property type="entry name" value="Homeodomain-like"/>
    <property type="match status" value="1"/>
</dbReference>
<dbReference type="EMBL" id="CP035704">
    <property type="protein sequence ID" value="QBB71295.1"/>
    <property type="molecule type" value="Genomic_DNA"/>
</dbReference>
<dbReference type="InterPro" id="IPR018060">
    <property type="entry name" value="HTH_AraC"/>
</dbReference>
<keyword evidence="2" id="KW-0238">DNA-binding</keyword>
<evidence type="ECO:0000259" key="4">
    <source>
        <dbReference type="PROSITE" id="PS01124"/>
    </source>
</evidence>
<dbReference type="PROSITE" id="PS00041">
    <property type="entry name" value="HTH_ARAC_FAMILY_1"/>
    <property type="match status" value="1"/>
</dbReference>
<evidence type="ECO:0000256" key="3">
    <source>
        <dbReference type="ARBA" id="ARBA00023163"/>
    </source>
</evidence>
<dbReference type="SMART" id="SM00342">
    <property type="entry name" value="HTH_ARAC"/>
    <property type="match status" value="1"/>
</dbReference>
<dbReference type="RefSeq" id="WP_129834157.1">
    <property type="nucleotide sequence ID" value="NZ_CP035704.1"/>
</dbReference>
<dbReference type="PANTHER" id="PTHR46796:SF13">
    <property type="entry name" value="HTH-TYPE TRANSCRIPTIONAL ACTIVATOR RHAS"/>
    <property type="match status" value="1"/>
</dbReference>
<dbReference type="PANTHER" id="PTHR46796">
    <property type="entry name" value="HTH-TYPE TRANSCRIPTIONAL ACTIVATOR RHAS-RELATED"/>
    <property type="match status" value="1"/>
</dbReference>
<dbReference type="Pfam" id="PF20240">
    <property type="entry name" value="DUF6597"/>
    <property type="match status" value="1"/>
</dbReference>
<dbReference type="AlphaFoldDB" id="A0A411HL98"/>
<keyword evidence="1" id="KW-0805">Transcription regulation</keyword>
<proteinExistence type="predicted"/>
<protein>
    <submittedName>
        <fullName evidence="5">AraC family transcriptional regulator</fullName>
    </submittedName>
</protein>
<dbReference type="KEGG" id="xbc:ELE36_13545"/>